<dbReference type="AlphaFoldDB" id="A0A098VNA6"/>
<dbReference type="HOGENOM" id="CLU_481535_0_0_1"/>
<feature type="compositionally biased region" description="Polar residues" evidence="1">
    <location>
        <begin position="21"/>
        <end position="35"/>
    </location>
</feature>
<feature type="region of interest" description="Disordered" evidence="1">
    <location>
        <begin position="1"/>
        <end position="47"/>
    </location>
</feature>
<evidence type="ECO:0000313" key="2">
    <source>
        <dbReference type="EMBL" id="KGG50562.1"/>
    </source>
</evidence>
<reference evidence="2 3" key="1">
    <citation type="submission" date="2014-04" db="EMBL/GenBank/DDBJ databases">
        <title>A new species of microsporidia sheds light on the evolution of extreme parasitism.</title>
        <authorList>
            <person name="Haag K.L."/>
            <person name="James T.Y."/>
            <person name="Larsson R."/>
            <person name="Schaer T.M."/>
            <person name="Refardt D."/>
            <person name="Pombert J.-F."/>
            <person name="Ebert D."/>
        </authorList>
    </citation>
    <scope>NUCLEOTIDE SEQUENCE [LARGE SCALE GENOMIC DNA]</scope>
    <source>
        <strain evidence="2 3">UGP3</strain>
        <tissue evidence="2">Spores</tissue>
    </source>
</reference>
<sequence length="566" mass="64977">MAHLWQSSHSELMTAKPTGPQAGSTRSSADISNSAPPKDNSECSNSMMSNMANLSLSSSCTSFLSEEDEPNNESGVEAKHVPLVEKLVNLMAILPGSMIASMLPVVNRFSLRTVNIVSLLNNPMLRHRFLFSVDLVFKPLDTSEDGSDESFYWEKVRNEIEWLLIWQANGVKPPELYEEYHNIPLIYIPLFLNEMREILSGISFQNQEKFPAYELIESEKIIGLLEYGLPIPFYSFLPALISNFYSSFRLLCKKNVPIVAGLPVYELLDHMLKMAYQMPDSSDEYVYYLRAFMEIVETLKLESVNVHLRIHRSVLIDIISKYEYECISGSATPKLFTILKNTLSEIRNARVDEIFYEMVWKITIFHISFADIPETFQEDLLLFKNAERSLDLILRIFIFLHCLKERTAVLNDEFVKFVTTPNGFFTKLLTSSLSEQKRNFRARCFSSQRFEDALYLSVLGVLKEYPIGSFSLTEQDIKAAICISLTYFSPIHQSRLFAISKLRLKPIFISFLRGNDLACTRNGQITQSLEPIIVASFSQLKAVVTYNFKTFHEYYSRLVEEIKLDE</sequence>
<organism evidence="2 3">
    <name type="scientific">Mitosporidium daphniae</name>
    <dbReference type="NCBI Taxonomy" id="1485682"/>
    <lineage>
        <taxon>Eukaryota</taxon>
        <taxon>Fungi</taxon>
        <taxon>Fungi incertae sedis</taxon>
        <taxon>Microsporidia</taxon>
        <taxon>Mitosporidium</taxon>
    </lineage>
</organism>
<evidence type="ECO:0000313" key="3">
    <source>
        <dbReference type="Proteomes" id="UP000029725"/>
    </source>
</evidence>
<name>A0A098VNA6_9MICR</name>
<dbReference type="OrthoDB" id="276323at2759"/>
<gene>
    <name evidence="2" type="ORF">DI09_65p100</name>
</gene>
<comment type="caution">
    <text evidence="2">The sequence shown here is derived from an EMBL/GenBank/DDBJ whole genome shotgun (WGS) entry which is preliminary data.</text>
</comment>
<proteinExistence type="predicted"/>
<evidence type="ECO:0000256" key="1">
    <source>
        <dbReference type="SAM" id="MobiDB-lite"/>
    </source>
</evidence>
<dbReference type="RefSeq" id="XP_013236989.1">
    <property type="nucleotide sequence ID" value="XM_013381535.1"/>
</dbReference>
<dbReference type="VEuPathDB" id="MicrosporidiaDB:DI09_65p100"/>
<keyword evidence="3" id="KW-1185">Reference proteome</keyword>
<protein>
    <submittedName>
        <fullName evidence="2">Uncharacterized protein</fullName>
    </submittedName>
</protein>
<accession>A0A098VNA6</accession>
<dbReference type="EMBL" id="JMKJ01000574">
    <property type="protein sequence ID" value="KGG50562.1"/>
    <property type="molecule type" value="Genomic_DNA"/>
</dbReference>
<feature type="compositionally biased region" description="Polar residues" evidence="1">
    <location>
        <begin position="1"/>
        <end position="11"/>
    </location>
</feature>
<dbReference type="GeneID" id="25260551"/>
<dbReference type="Proteomes" id="UP000029725">
    <property type="component" value="Unassembled WGS sequence"/>
</dbReference>